<evidence type="ECO:0000313" key="3">
    <source>
        <dbReference type="Proteomes" id="UP000194903"/>
    </source>
</evidence>
<keyword evidence="1" id="KW-0812">Transmembrane</keyword>
<proteinExistence type="predicted"/>
<dbReference type="EMBL" id="NHOC01000002">
    <property type="protein sequence ID" value="OUM21396.1"/>
    <property type="molecule type" value="Genomic_DNA"/>
</dbReference>
<dbReference type="OrthoDB" id="1734233at2"/>
<evidence type="ECO:0000256" key="1">
    <source>
        <dbReference type="SAM" id="Phobius"/>
    </source>
</evidence>
<name>A0A252F6L6_9FIRM</name>
<protein>
    <recommendedName>
        <fullName evidence="4">Polyunsaturated fatty acid synthase PfaA</fullName>
    </recommendedName>
</protein>
<reference evidence="2 3" key="1">
    <citation type="submission" date="2017-05" db="EMBL/GenBank/DDBJ databases">
        <title>Butyricicoccus porcorum sp. nov. a butyrate-producing bacterium from the swine intestinal tract.</title>
        <authorList>
            <person name="Trachsel J."/>
            <person name="Humphrey S."/>
            <person name="Allen H.K."/>
        </authorList>
    </citation>
    <scope>NUCLEOTIDE SEQUENCE [LARGE SCALE GENOMIC DNA]</scope>
    <source>
        <strain evidence="2">BB10</strain>
    </source>
</reference>
<feature type="transmembrane region" description="Helical" evidence="1">
    <location>
        <begin position="69"/>
        <end position="90"/>
    </location>
</feature>
<gene>
    <name evidence="2" type="ORF">CBW42_02150</name>
</gene>
<dbReference type="Proteomes" id="UP000194903">
    <property type="component" value="Unassembled WGS sequence"/>
</dbReference>
<keyword evidence="1" id="KW-1133">Transmembrane helix</keyword>
<comment type="caution">
    <text evidence="2">The sequence shown here is derived from an EMBL/GenBank/DDBJ whole genome shotgun (WGS) entry which is preliminary data.</text>
</comment>
<feature type="transmembrane region" description="Helical" evidence="1">
    <location>
        <begin position="96"/>
        <end position="114"/>
    </location>
</feature>
<evidence type="ECO:0000313" key="2">
    <source>
        <dbReference type="EMBL" id="OUM21396.1"/>
    </source>
</evidence>
<evidence type="ECO:0008006" key="4">
    <source>
        <dbReference type="Google" id="ProtNLM"/>
    </source>
</evidence>
<keyword evidence="3" id="KW-1185">Reference proteome</keyword>
<accession>A0A252F6L6</accession>
<sequence length="133" mass="13959">MQQIAVVKRLLPDNQAELQVSRQTACGHDCSNCGGCGEIVSKPILVIADNSIGAEVGEAVMITGSSKQVLGLAAVLYVVPVVLFFALYGVAAVLSLPIPGLWGGIGFFGGIFAAKKVNDRQKDKKPVYTISKL</sequence>
<keyword evidence="1" id="KW-0472">Membrane</keyword>
<organism evidence="2 3">
    <name type="scientific">Butyricicoccus porcorum</name>
    <dbReference type="NCBI Taxonomy" id="1945634"/>
    <lineage>
        <taxon>Bacteria</taxon>
        <taxon>Bacillati</taxon>
        <taxon>Bacillota</taxon>
        <taxon>Clostridia</taxon>
        <taxon>Eubacteriales</taxon>
        <taxon>Butyricicoccaceae</taxon>
        <taxon>Butyricicoccus</taxon>
    </lineage>
</organism>
<dbReference type="Pfam" id="PF04246">
    <property type="entry name" value="RseC_MucC"/>
    <property type="match status" value="1"/>
</dbReference>
<dbReference type="AlphaFoldDB" id="A0A252F6L6"/>
<dbReference type="RefSeq" id="WP_087017295.1">
    <property type="nucleotide sequence ID" value="NZ_CP178353.1"/>
</dbReference>